<name>A0A6J4TD38_9SPHN</name>
<evidence type="ECO:0000256" key="1">
    <source>
        <dbReference type="SAM" id="MobiDB-lite"/>
    </source>
</evidence>
<feature type="region of interest" description="Disordered" evidence="1">
    <location>
        <begin position="1"/>
        <end position="150"/>
    </location>
</feature>
<gene>
    <name evidence="2" type="ORF">AVDCRST_MAG62-1065</name>
</gene>
<feature type="compositionally biased region" description="Low complexity" evidence="1">
    <location>
        <begin position="137"/>
        <end position="150"/>
    </location>
</feature>
<proteinExistence type="predicted"/>
<accession>A0A6J4TD38</accession>
<organism evidence="2">
    <name type="scientific">uncultured Sphingomonas sp</name>
    <dbReference type="NCBI Taxonomy" id="158754"/>
    <lineage>
        <taxon>Bacteria</taxon>
        <taxon>Pseudomonadati</taxon>
        <taxon>Pseudomonadota</taxon>
        <taxon>Alphaproteobacteria</taxon>
        <taxon>Sphingomonadales</taxon>
        <taxon>Sphingomonadaceae</taxon>
        <taxon>Sphingomonas</taxon>
        <taxon>environmental samples</taxon>
    </lineage>
</organism>
<protein>
    <submittedName>
        <fullName evidence="2">FIG00820637:: Acyl dehydratase</fullName>
    </submittedName>
</protein>
<evidence type="ECO:0000313" key="2">
    <source>
        <dbReference type="EMBL" id="CAA9520267.1"/>
    </source>
</evidence>
<feature type="non-terminal residue" evidence="2">
    <location>
        <position position="1"/>
    </location>
</feature>
<feature type="compositionally biased region" description="Polar residues" evidence="1">
    <location>
        <begin position="28"/>
        <end position="39"/>
    </location>
</feature>
<feature type="compositionally biased region" description="Low complexity" evidence="1">
    <location>
        <begin position="57"/>
        <end position="67"/>
    </location>
</feature>
<dbReference type="AlphaFoldDB" id="A0A6J4TD38"/>
<reference evidence="2" key="1">
    <citation type="submission" date="2020-02" db="EMBL/GenBank/DDBJ databases">
        <authorList>
            <person name="Meier V. D."/>
        </authorList>
    </citation>
    <scope>NUCLEOTIDE SEQUENCE</scope>
    <source>
        <strain evidence="2">AVDCRST_MAG62</strain>
    </source>
</reference>
<sequence length="150" mass="16679">ARTLLRRMAGRRRHRPPNHAHGHRDRQSAAQHAHPQSTAAAPGCRGSGGKRVRPDTGQQLLHLQPGGRRQRGRDDAWHPHRQSGLRRGSLSQAGVHRRHAADRKRSDGYPRQQVATGRRDRYLGASRHQPARRGGLHHAALGTAARQAPM</sequence>
<feature type="compositionally biased region" description="Basic residues" evidence="1">
    <location>
        <begin position="1"/>
        <end position="24"/>
    </location>
</feature>
<feature type="non-terminal residue" evidence="2">
    <location>
        <position position="150"/>
    </location>
</feature>
<dbReference type="EMBL" id="CADCWB010000132">
    <property type="protein sequence ID" value="CAA9520267.1"/>
    <property type="molecule type" value="Genomic_DNA"/>
</dbReference>